<dbReference type="AlphaFoldDB" id="A0A399D9L2"/>
<gene>
    <name evidence="4" type="ORF">D1164_04215</name>
</gene>
<evidence type="ECO:0000256" key="1">
    <source>
        <dbReference type="ARBA" id="ARBA00009091"/>
    </source>
</evidence>
<dbReference type="PANTHER" id="PTHR35089">
    <property type="entry name" value="CHAPERONE PROTEIN SKP"/>
    <property type="match status" value="1"/>
</dbReference>
<keyword evidence="3" id="KW-0175">Coiled coil</keyword>
<dbReference type="GO" id="GO:0050821">
    <property type="term" value="P:protein stabilization"/>
    <property type="evidence" value="ECO:0007669"/>
    <property type="project" value="TreeGrafter"/>
</dbReference>
<dbReference type="SMART" id="SM00935">
    <property type="entry name" value="OmpH"/>
    <property type="match status" value="1"/>
</dbReference>
<comment type="similarity">
    <text evidence="1">Belongs to the Skp family.</text>
</comment>
<keyword evidence="5" id="KW-1185">Reference proteome</keyword>
<dbReference type="OrthoDB" id="9788552at2"/>
<keyword evidence="2" id="KW-0732">Signal</keyword>
<sequence>MKKLILTIVAVIAVSGITFAQKYGFVDSGYILENIPAFRAAQEQLNQLSAQYQKELETMHAEIEQMYQDFQAESVLLSEDMKRKREDVIISKEKDYKQLQRKYFGPEGDLFQKRQGLVKPIQDDIFGAVQEIANEGSYAVIFDKSGNTTLFYTNPRYDLSDQVLQKLGYK</sequence>
<dbReference type="Proteomes" id="UP000266441">
    <property type="component" value="Unassembled WGS sequence"/>
</dbReference>
<dbReference type="EMBL" id="QWET01000002">
    <property type="protein sequence ID" value="RIH66800.1"/>
    <property type="molecule type" value="Genomic_DNA"/>
</dbReference>
<reference evidence="4 5" key="1">
    <citation type="journal article" date="2015" name="Int. J. Syst. Evol. Microbiol.">
        <title>Mariniphaga sediminis sp. nov., isolated from coastal sediment.</title>
        <authorList>
            <person name="Wang F.Q."/>
            <person name="Shen Q.Y."/>
            <person name="Chen G.J."/>
            <person name="Du Z.J."/>
        </authorList>
    </citation>
    <scope>NUCLEOTIDE SEQUENCE [LARGE SCALE GENOMIC DNA]</scope>
    <source>
        <strain evidence="4 5">SY21</strain>
    </source>
</reference>
<evidence type="ECO:0000313" key="5">
    <source>
        <dbReference type="Proteomes" id="UP000266441"/>
    </source>
</evidence>
<dbReference type="InterPro" id="IPR005632">
    <property type="entry name" value="Chaperone_Skp"/>
</dbReference>
<dbReference type="GO" id="GO:0005829">
    <property type="term" value="C:cytosol"/>
    <property type="evidence" value="ECO:0007669"/>
    <property type="project" value="TreeGrafter"/>
</dbReference>
<proteinExistence type="inferred from homology"/>
<comment type="caution">
    <text evidence="4">The sequence shown here is derived from an EMBL/GenBank/DDBJ whole genome shotgun (WGS) entry which is preliminary data.</text>
</comment>
<dbReference type="Pfam" id="PF03938">
    <property type="entry name" value="OmpH"/>
    <property type="match status" value="1"/>
</dbReference>
<dbReference type="RefSeq" id="WP_119348672.1">
    <property type="nucleotide sequence ID" value="NZ_JBFHKJ010000712.1"/>
</dbReference>
<dbReference type="Gene3D" id="3.30.910.20">
    <property type="entry name" value="Skp domain"/>
    <property type="match status" value="1"/>
</dbReference>
<dbReference type="SUPFAM" id="SSF111384">
    <property type="entry name" value="OmpH-like"/>
    <property type="match status" value="1"/>
</dbReference>
<dbReference type="PANTHER" id="PTHR35089:SF1">
    <property type="entry name" value="CHAPERONE PROTEIN SKP"/>
    <property type="match status" value="1"/>
</dbReference>
<name>A0A399D9L2_9BACT</name>
<organism evidence="4 5">
    <name type="scientific">Mariniphaga sediminis</name>
    <dbReference type="NCBI Taxonomy" id="1628158"/>
    <lineage>
        <taxon>Bacteria</taxon>
        <taxon>Pseudomonadati</taxon>
        <taxon>Bacteroidota</taxon>
        <taxon>Bacteroidia</taxon>
        <taxon>Marinilabiliales</taxon>
        <taxon>Prolixibacteraceae</taxon>
        <taxon>Mariniphaga</taxon>
    </lineage>
</organism>
<feature type="coiled-coil region" evidence="3">
    <location>
        <begin position="38"/>
        <end position="73"/>
    </location>
</feature>
<evidence type="ECO:0000256" key="2">
    <source>
        <dbReference type="ARBA" id="ARBA00022729"/>
    </source>
</evidence>
<evidence type="ECO:0000313" key="4">
    <source>
        <dbReference type="EMBL" id="RIH66800.1"/>
    </source>
</evidence>
<accession>A0A399D9L2</accession>
<dbReference type="InterPro" id="IPR024930">
    <property type="entry name" value="Skp_dom_sf"/>
</dbReference>
<evidence type="ECO:0000256" key="3">
    <source>
        <dbReference type="SAM" id="Coils"/>
    </source>
</evidence>
<protein>
    <submittedName>
        <fullName evidence="4">OmpH family outer membrane protein</fullName>
    </submittedName>
</protein>
<dbReference type="GO" id="GO:0051082">
    <property type="term" value="F:unfolded protein binding"/>
    <property type="evidence" value="ECO:0007669"/>
    <property type="project" value="InterPro"/>
</dbReference>